<proteinExistence type="predicted"/>
<keyword evidence="1" id="KW-1133">Transmembrane helix</keyword>
<evidence type="ECO:0000256" key="1">
    <source>
        <dbReference type="SAM" id="Phobius"/>
    </source>
</evidence>
<dbReference type="RefSeq" id="WP_386809201.1">
    <property type="nucleotide sequence ID" value="NZ_JBHTMV010000004.1"/>
</dbReference>
<evidence type="ECO:0008006" key="4">
    <source>
        <dbReference type="Google" id="ProtNLM"/>
    </source>
</evidence>
<comment type="caution">
    <text evidence="2">The sequence shown here is derived from an EMBL/GenBank/DDBJ whole genome shotgun (WGS) entry which is preliminary data.</text>
</comment>
<evidence type="ECO:0000313" key="3">
    <source>
        <dbReference type="Proteomes" id="UP001597241"/>
    </source>
</evidence>
<protein>
    <recommendedName>
        <fullName evidence="4">YtxH domain-containing protein</fullName>
    </recommendedName>
</protein>
<dbReference type="Proteomes" id="UP001597241">
    <property type="component" value="Unassembled WGS sequence"/>
</dbReference>
<evidence type="ECO:0000313" key="2">
    <source>
        <dbReference type="EMBL" id="MFD1294006.1"/>
    </source>
</evidence>
<organism evidence="2 3">
    <name type="scientific">Lutibacter holmesii</name>
    <dbReference type="NCBI Taxonomy" id="1137985"/>
    <lineage>
        <taxon>Bacteria</taxon>
        <taxon>Pseudomonadati</taxon>
        <taxon>Bacteroidota</taxon>
        <taxon>Flavobacteriia</taxon>
        <taxon>Flavobacteriales</taxon>
        <taxon>Flavobacteriaceae</taxon>
        <taxon>Lutibacter</taxon>
    </lineage>
</organism>
<reference evidence="3" key="1">
    <citation type="journal article" date="2019" name="Int. J. Syst. Evol. Microbiol.">
        <title>The Global Catalogue of Microorganisms (GCM) 10K type strain sequencing project: providing services to taxonomists for standard genome sequencing and annotation.</title>
        <authorList>
            <consortium name="The Broad Institute Genomics Platform"/>
            <consortium name="The Broad Institute Genome Sequencing Center for Infectious Disease"/>
            <person name="Wu L."/>
            <person name="Ma J."/>
        </authorList>
    </citation>
    <scope>NUCLEOTIDE SEQUENCE [LARGE SCALE GENOMIC DNA]</scope>
    <source>
        <strain evidence="3">CCUG 62221</strain>
    </source>
</reference>
<feature type="transmembrane region" description="Helical" evidence="1">
    <location>
        <begin position="12"/>
        <end position="29"/>
    </location>
</feature>
<keyword evidence="3" id="KW-1185">Reference proteome</keyword>
<accession>A0ABW3WRU9</accession>
<keyword evidence="1" id="KW-0472">Membrane</keyword>
<sequence>MDLKKDDSKLIIAGVAGGIAGLLLGAYIWRNDEKNAISKKLKTITKVIEQLENLDSEDAIVLKDKLKNLLLNLNYEESKE</sequence>
<gene>
    <name evidence="2" type="ORF">ACFQ5N_09185</name>
</gene>
<keyword evidence="1" id="KW-0812">Transmembrane</keyword>
<dbReference type="EMBL" id="JBHTMV010000004">
    <property type="protein sequence ID" value="MFD1294006.1"/>
    <property type="molecule type" value="Genomic_DNA"/>
</dbReference>
<name>A0ABW3WRU9_9FLAO</name>